<dbReference type="Proteomes" id="UP000327294">
    <property type="component" value="Chromosome"/>
</dbReference>
<sequence length="261" mass="28770">MSPTVTTRSATQRTRRARRVTLLGAALAASSALVATTATAASAADTMPTEQELLSQCKTTADSCKFEATSLSRGFVGAKHQVGNTVYNCGGTVHRTWSWSETTGQSTNANISATLASALWEPISVSATATFGKTFDKSHTTTVSVDYTMEPYHKAWINRGTGYQIIQGDWELHFGKRYHGHYYWYDKNYESKIEDPEGGWESYNYVTMTDAEIKSHCNTTNPTGVKKNSLTRYIKGSTELNEKNGWNYARDRGPSYSSSSS</sequence>
<accession>A0A5P8KEK7</accession>
<dbReference type="RefSeq" id="WP_152173043.1">
    <property type="nucleotide sequence ID" value="NZ_CP045096.1"/>
</dbReference>
<gene>
    <name evidence="2" type="ORF">F9278_42235</name>
</gene>
<name>A0A5P8KEK7_9ACTN</name>
<dbReference type="EMBL" id="CP045096">
    <property type="protein sequence ID" value="QFR01716.1"/>
    <property type="molecule type" value="Genomic_DNA"/>
</dbReference>
<dbReference type="KEGG" id="sphv:F9278_42235"/>
<proteinExistence type="predicted"/>
<organism evidence="2 3">
    <name type="scientific">Streptomyces phaeolivaceus</name>
    <dbReference type="NCBI Taxonomy" id="2653200"/>
    <lineage>
        <taxon>Bacteria</taxon>
        <taxon>Bacillati</taxon>
        <taxon>Actinomycetota</taxon>
        <taxon>Actinomycetes</taxon>
        <taxon>Kitasatosporales</taxon>
        <taxon>Streptomycetaceae</taxon>
        <taxon>Streptomyces</taxon>
    </lineage>
</organism>
<evidence type="ECO:0000313" key="3">
    <source>
        <dbReference type="Proteomes" id="UP000327294"/>
    </source>
</evidence>
<keyword evidence="3" id="KW-1185">Reference proteome</keyword>
<dbReference type="AlphaFoldDB" id="A0A5P8KEK7"/>
<keyword evidence="1" id="KW-0732">Signal</keyword>
<evidence type="ECO:0000313" key="2">
    <source>
        <dbReference type="EMBL" id="QFR01716.1"/>
    </source>
</evidence>
<feature type="chain" id="PRO_5024955974" evidence="1">
    <location>
        <begin position="41"/>
        <end position="261"/>
    </location>
</feature>
<feature type="signal peptide" evidence="1">
    <location>
        <begin position="1"/>
        <end position="40"/>
    </location>
</feature>
<protein>
    <submittedName>
        <fullName evidence="2">Uncharacterized protein</fullName>
    </submittedName>
</protein>
<evidence type="ECO:0000256" key="1">
    <source>
        <dbReference type="SAM" id="SignalP"/>
    </source>
</evidence>
<reference evidence="2 3" key="1">
    <citation type="submission" date="2019-10" db="EMBL/GenBank/DDBJ databases">
        <title>Streptomyces sp. strain GY16 isolated from leaves of Broussonetia papyrifera.</title>
        <authorList>
            <person name="Mo P."/>
        </authorList>
    </citation>
    <scope>NUCLEOTIDE SEQUENCE [LARGE SCALE GENOMIC DNA]</scope>
    <source>
        <strain evidence="2 3">GY16</strain>
    </source>
</reference>